<keyword evidence="3" id="KW-1003">Cell membrane</keyword>
<comment type="caution">
    <text evidence="11">The sequence shown here is derived from an EMBL/GenBank/DDBJ whole genome shotgun (WGS) entry which is preliminary data.</text>
</comment>
<dbReference type="InterPro" id="IPR006307">
    <property type="entry name" value="BsaZ-like"/>
</dbReference>
<name>A0ABV0HBT7_9NEIS</name>
<feature type="compositionally biased region" description="Polar residues" evidence="9">
    <location>
        <begin position="1"/>
        <end position="13"/>
    </location>
</feature>
<protein>
    <submittedName>
        <fullName evidence="11">EscU/YscU/HrcU family type III secretion system export apparatus switch protein</fullName>
    </submittedName>
</protein>
<sequence length="374" mass="42718">MSSSSKTEQPTQKRLQDAAKKGQSFKSKDLIVAILSLIGVLFLINGVSLTEFMVVFRHIIEQNFNDNLSAYGMQLMWLGAKTMLPLLGVCILASTLPALLQTKFVLATEALGIKFESLSPANGFKKLFNLRVLKDSVKCVLYLISFVVAVCITWENKKQLLFTQLNGTVTDMVAIWIELLTTIILTCLVSCILIMVLDMLAEYFLHIKDQKMDKQEVKQEYKMQQGSPELKSKRKELVNEFLSEQMKSDIEKSDMIIVNPTHLAIGIYYRPDLVPIPFISLLERNQRALAVRQYAEKVGVPVIENIALARRIYKTHKRYTFVSMQEVMYVMQLIVWIRQVEQAGQDEEEAMQLIEQNELDIQKNANNVEQKGIE</sequence>
<evidence type="ECO:0000256" key="7">
    <source>
        <dbReference type="ARBA" id="ARBA00023136"/>
    </source>
</evidence>
<feature type="region of interest" description="Disordered" evidence="9">
    <location>
        <begin position="1"/>
        <end position="20"/>
    </location>
</feature>
<feature type="coiled-coil region" evidence="8">
    <location>
        <begin position="337"/>
        <end position="371"/>
    </location>
</feature>
<dbReference type="PANTHER" id="PTHR30531">
    <property type="entry name" value="FLAGELLAR BIOSYNTHETIC PROTEIN FLHB"/>
    <property type="match status" value="1"/>
</dbReference>
<comment type="subcellular location">
    <subcellularLocation>
        <location evidence="1">Cell membrane</location>
        <topology evidence="1">Multi-pass membrane protein</topology>
    </subcellularLocation>
</comment>
<evidence type="ECO:0000256" key="4">
    <source>
        <dbReference type="ARBA" id="ARBA00022692"/>
    </source>
</evidence>
<gene>
    <name evidence="11" type="ORF">ABH309_19000</name>
</gene>
<reference evidence="11 12" key="1">
    <citation type="submission" date="2024-05" db="EMBL/GenBank/DDBJ databases">
        <authorList>
            <person name="De Oliveira J.P."/>
            <person name="Noriler S.A."/>
            <person name="De Oliveira A.G."/>
            <person name="Sipoli D.S."/>
        </authorList>
    </citation>
    <scope>NUCLEOTIDE SEQUENCE [LARGE SCALE GENOMIC DNA]</scope>
    <source>
        <strain evidence="11 12">LABIM186</strain>
    </source>
</reference>
<evidence type="ECO:0000313" key="11">
    <source>
        <dbReference type="EMBL" id="MEO3956533.1"/>
    </source>
</evidence>
<dbReference type="Gene3D" id="3.40.1690.10">
    <property type="entry name" value="secretion proteins EscU"/>
    <property type="match status" value="1"/>
</dbReference>
<dbReference type="EMBL" id="JBDQQU010000026">
    <property type="protein sequence ID" value="MEO3956533.1"/>
    <property type="molecule type" value="Genomic_DNA"/>
</dbReference>
<dbReference type="PANTHER" id="PTHR30531:SF14">
    <property type="entry name" value="SURFACE PRESENTATION OF ANTIGENS PROTEIN SPAS"/>
    <property type="match status" value="1"/>
</dbReference>
<accession>A0ABV0HBT7</accession>
<evidence type="ECO:0000256" key="9">
    <source>
        <dbReference type="SAM" id="MobiDB-lite"/>
    </source>
</evidence>
<evidence type="ECO:0000256" key="2">
    <source>
        <dbReference type="ARBA" id="ARBA00010690"/>
    </source>
</evidence>
<dbReference type="NCBIfam" id="TIGR01404">
    <property type="entry name" value="FlhB_rel_III"/>
    <property type="match status" value="1"/>
</dbReference>
<keyword evidence="6" id="KW-0843">Virulence</keyword>
<feature type="transmembrane region" description="Helical" evidence="10">
    <location>
        <begin position="76"/>
        <end position="100"/>
    </location>
</feature>
<keyword evidence="5 10" id="KW-1133">Transmembrane helix</keyword>
<dbReference type="InterPro" id="IPR029025">
    <property type="entry name" value="T3SS_substrate_exporter_C"/>
</dbReference>
<keyword evidence="12" id="KW-1185">Reference proteome</keyword>
<dbReference type="InterPro" id="IPR006135">
    <property type="entry name" value="T3SS_substrate_exporter"/>
</dbReference>
<evidence type="ECO:0000256" key="3">
    <source>
        <dbReference type="ARBA" id="ARBA00022475"/>
    </source>
</evidence>
<evidence type="ECO:0000256" key="10">
    <source>
        <dbReference type="SAM" id="Phobius"/>
    </source>
</evidence>
<keyword evidence="7 10" id="KW-0472">Membrane</keyword>
<dbReference type="Proteomes" id="UP001438292">
    <property type="component" value="Unassembled WGS sequence"/>
</dbReference>
<dbReference type="RefSeq" id="WP_346196264.1">
    <property type="nucleotide sequence ID" value="NZ_JBDJHV010000042.1"/>
</dbReference>
<evidence type="ECO:0000313" key="12">
    <source>
        <dbReference type="Proteomes" id="UP001438292"/>
    </source>
</evidence>
<organism evidence="11 12">
    <name type="scientific">Chromobacterium piscinae</name>
    <dbReference type="NCBI Taxonomy" id="686831"/>
    <lineage>
        <taxon>Bacteria</taxon>
        <taxon>Pseudomonadati</taxon>
        <taxon>Pseudomonadota</taxon>
        <taxon>Betaproteobacteria</taxon>
        <taxon>Neisseriales</taxon>
        <taxon>Chromobacteriaceae</taxon>
        <taxon>Chromobacterium</taxon>
    </lineage>
</organism>
<dbReference type="Gene3D" id="6.10.250.2080">
    <property type="match status" value="1"/>
</dbReference>
<feature type="transmembrane region" description="Helical" evidence="10">
    <location>
        <begin position="139"/>
        <end position="155"/>
    </location>
</feature>
<evidence type="ECO:0000256" key="5">
    <source>
        <dbReference type="ARBA" id="ARBA00022989"/>
    </source>
</evidence>
<keyword evidence="8" id="KW-0175">Coiled coil</keyword>
<evidence type="ECO:0000256" key="1">
    <source>
        <dbReference type="ARBA" id="ARBA00004651"/>
    </source>
</evidence>
<evidence type="ECO:0000256" key="8">
    <source>
        <dbReference type="SAM" id="Coils"/>
    </source>
</evidence>
<keyword evidence="4 10" id="KW-0812">Transmembrane</keyword>
<proteinExistence type="inferred from homology"/>
<dbReference type="NCBIfam" id="NF006017">
    <property type="entry name" value="PRK08156.1"/>
    <property type="match status" value="1"/>
</dbReference>
<feature type="transmembrane region" description="Helical" evidence="10">
    <location>
        <begin position="30"/>
        <end position="56"/>
    </location>
</feature>
<dbReference type="PRINTS" id="PR00950">
    <property type="entry name" value="TYPE3IMSPROT"/>
</dbReference>
<dbReference type="Pfam" id="PF01312">
    <property type="entry name" value="Bac_export_2"/>
    <property type="match status" value="1"/>
</dbReference>
<dbReference type="SUPFAM" id="SSF160544">
    <property type="entry name" value="EscU C-terminal domain-like"/>
    <property type="match status" value="1"/>
</dbReference>
<feature type="transmembrane region" description="Helical" evidence="10">
    <location>
        <begin position="175"/>
        <end position="205"/>
    </location>
</feature>
<comment type="similarity">
    <text evidence="2">Belongs to the type III secretion exporter family.</text>
</comment>
<evidence type="ECO:0000256" key="6">
    <source>
        <dbReference type="ARBA" id="ARBA00023026"/>
    </source>
</evidence>